<gene>
    <name evidence="2" type="ORF">QVE165_LOCUS39205</name>
</gene>
<feature type="signal peptide" evidence="1">
    <location>
        <begin position="1"/>
        <end position="19"/>
    </location>
</feature>
<sequence length="429" mass="49778">MQIQQIILVLIILPLITESFTWFHHQRHVKRATTDECCVSSKLNVAAKKANSGRDFFRRLSTEDDSYKLITPTNMCNLMHYFIQQASLNNKSISFTKGMFVIFDSINKIFERFMKAKAEQKEGDGAQHAGYFKRLKHMGSQAIHALTKNAKKSESKSKLIESDTFIYVRGDESSHYHGERGSKGDRARDYPAYGMDIPGACMPSGFGHILFGELPQVRSDGKYTGGRVYIKPEFFGIRELKHFIKHTQSYFSHVSRKYVCQLKDMQTKPGCSKEDAFRENTDKKLLDSWKNVLIKIPTVWNVDEQYMKNATKYGIGEIYRQVKELEKAGHTEKVKEFHEKMIKQYGEDDISVRKGREIIFTTTGLLKSPLTCELLINKIWAYARLVFMPVSKDYTIRNIESGQTKCDSREEMSHEDFFLYVTHFIRFYL</sequence>
<comment type="caution">
    <text evidence="2">The sequence shown here is derived from an EMBL/GenBank/DDBJ whole genome shotgun (WGS) entry which is preliminary data.</text>
</comment>
<keyword evidence="3" id="KW-1185">Reference proteome</keyword>
<evidence type="ECO:0000313" key="3">
    <source>
        <dbReference type="Proteomes" id="UP000663832"/>
    </source>
</evidence>
<evidence type="ECO:0000313" key="2">
    <source>
        <dbReference type="EMBL" id="CAF1434837.1"/>
    </source>
</evidence>
<evidence type="ECO:0000256" key="1">
    <source>
        <dbReference type="SAM" id="SignalP"/>
    </source>
</evidence>
<protein>
    <submittedName>
        <fullName evidence="2">Uncharacterized protein</fullName>
    </submittedName>
</protein>
<accession>A0A815NB15</accession>
<dbReference type="AlphaFoldDB" id="A0A815NB15"/>
<organism evidence="2 3">
    <name type="scientific">Adineta steineri</name>
    <dbReference type="NCBI Taxonomy" id="433720"/>
    <lineage>
        <taxon>Eukaryota</taxon>
        <taxon>Metazoa</taxon>
        <taxon>Spiralia</taxon>
        <taxon>Gnathifera</taxon>
        <taxon>Rotifera</taxon>
        <taxon>Eurotatoria</taxon>
        <taxon>Bdelloidea</taxon>
        <taxon>Adinetida</taxon>
        <taxon>Adinetidae</taxon>
        <taxon>Adineta</taxon>
    </lineage>
</organism>
<dbReference type="EMBL" id="CAJNOM010000432">
    <property type="protein sequence ID" value="CAF1434837.1"/>
    <property type="molecule type" value="Genomic_DNA"/>
</dbReference>
<dbReference type="Proteomes" id="UP000663832">
    <property type="component" value="Unassembled WGS sequence"/>
</dbReference>
<reference evidence="2" key="1">
    <citation type="submission" date="2021-02" db="EMBL/GenBank/DDBJ databases">
        <authorList>
            <person name="Nowell W R."/>
        </authorList>
    </citation>
    <scope>NUCLEOTIDE SEQUENCE</scope>
</reference>
<dbReference type="OrthoDB" id="9978174at2759"/>
<keyword evidence="1" id="KW-0732">Signal</keyword>
<feature type="chain" id="PRO_5032710268" evidence="1">
    <location>
        <begin position="20"/>
        <end position="429"/>
    </location>
</feature>
<proteinExistence type="predicted"/>
<name>A0A815NB15_9BILA</name>